<reference evidence="2 3" key="1">
    <citation type="submission" date="2016-03" db="EMBL/GenBank/DDBJ databases">
        <title>Trachymyrmex septentrionalis WGS genome.</title>
        <authorList>
            <person name="Nygaard S."/>
            <person name="Hu H."/>
            <person name="Boomsma J."/>
            <person name="Zhang G."/>
        </authorList>
    </citation>
    <scope>NUCLEOTIDE SEQUENCE [LARGE SCALE GENOMIC DNA]</scope>
    <source>
        <strain evidence="2">Tsep2-gDNA-1</strain>
        <tissue evidence="2">Whole body</tissue>
    </source>
</reference>
<evidence type="ECO:0000256" key="1">
    <source>
        <dbReference type="SAM" id="MobiDB-lite"/>
    </source>
</evidence>
<feature type="region of interest" description="Disordered" evidence="1">
    <location>
        <begin position="392"/>
        <end position="442"/>
    </location>
</feature>
<protein>
    <submittedName>
        <fullName evidence="2">Uncharacterized protein</fullName>
    </submittedName>
</protein>
<proteinExistence type="predicted"/>
<evidence type="ECO:0000313" key="2">
    <source>
        <dbReference type="EMBL" id="KYN42663.1"/>
    </source>
</evidence>
<evidence type="ECO:0000313" key="3">
    <source>
        <dbReference type="Proteomes" id="UP000078541"/>
    </source>
</evidence>
<feature type="compositionally biased region" description="Basic residues" evidence="1">
    <location>
        <begin position="433"/>
        <end position="442"/>
    </location>
</feature>
<feature type="compositionally biased region" description="Basic and acidic residues" evidence="1">
    <location>
        <begin position="421"/>
        <end position="432"/>
    </location>
</feature>
<dbReference type="Proteomes" id="UP000078541">
    <property type="component" value="Unassembled WGS sequence"/>
</dbReference>
<name>A0A195FQB2_9HYME</name>
<organism evidence="2 3">
    <name type="scientific">Trachymyrmex septentrionalis</name>
    <dbReference type="NCBI Taxonomy" id="34720"/>
    <lineage>
        <taxon>Eukaryota</taxon>
        <taxon>Metazoa</taxon>
        <taxon>Ecdysozoa</taxon>
        <taxon>Arthropoda</taxon>
        <taxon>Hexapoda</taxon>
        <taxon>Insecta</taxon>
        <taxon>Pterygota</taxon>
        <taxon>Neoptera</taxon>
        <taxon>Endopterygota</taxon>
        <taxon>Hymenoptera</taxon>
        <taxon>Apocrita</taxon>
        <taxon>Aculeata</taxon>
        <taxon>Formicoidea</taxon>
        <taxon>Formicidae</taxon>
        <taxon>Myrmicinae</taxon>
        <taxon>Trachymyrmex</taxon>
    </lineage>
</organism>
<feature type="compositionally biased region" description="Basic and acidic residues" evidence="1">
    <location>
        <begin position="392"/>
        <end position="413"/>
    </location>
</feature>
<dbReference type="STRING" id="34720.A0A195FQB2"/>
<accession>A0A195FQB2</accession>
<dbReference type="Pfam" id="PF14924">
    <property type="entry name" value="MAP10_N"/>
    <property type="match status" value="1"/>
</dbReference>
<keyword evidence="3" id="KW-1185">Reference proteome</keyword>
<dbReference type="AlphaFoldDB" id="A0A195FQB2"/>
<sequence>MLTGKSKTLAYEEAPPSVCKEHYLLLLELYIKQASGDRLTKLNQMFFVPTSVYFGFLDFIDENDLVITPVDPLFQPQVGSFINETEVFNVGKSVLFAIDFETAMSRAAKMILKLTVKKQMPDAIKPDVLVGTGELDLSGQYAALRIEMIQDWKSSITTSKEFDGQVPLIYNDNLSGNLDIFVRISGLGQMIVTEFDAPIAQDPSTFIFGAGECDQALLYKCREVDSRILDVFQSSCEDLQRSITCPVCMPEKYPCIPCGKLAAVEKRSEEMRKKRIDGMVERKLKDTVCTRKLRNNFSIRHLNSVLIFQSSKGSVQYNRDPSQPCGKPIILKVSGLFDNDNLGGKKPTVTVAAESAAKKPGEPSDPDHDIFVLRIGKKGLVGVGEKSDIQLEMKTPKGLERRPPIRYETRDMQTEEDAEEAIERRLPKEAIHKKNKKNKKKK</sequence>
<gene>
    <name evidence="2" type="ORF">ALC56_02998</name>
</gene>
<dbReference type="EMBL" id="KQ981335">
    <property type="protein sequence ID" value="KYN42663.1"/>
    <property type="molecule type" value="Genomic_DNA"/>
</dbReference>